<dbReference type="Proteomes" id="UP001500542">
    <property type="component" value="Unassembled WGS sequence"/>
</dbReference>
<dbReference type="InterPro" id="IPR050490">
    <property type="entry name" value="Bact_solute-bd_prot1"/>
</dbReference>
<sequence length="553" mass="60808">MRSSVRTATALLAAGLLATLAACSSDKSDGAANETSADGKTIIDVFTPADQTMNLDTNSVTKIMSDKFKLQFRWQTTTFDAGPAKEKRQISLASGDYPDLYFLIPWVDGFSKAEVMKLGQQGVAVPLEQLIKDNAPNIQKFLDENKSYKEESTTPDGHIYALPQWADCYHCSFPNKLWMNSTWLKKLGLQQPKTPEELRTVLKAFKTQDPNGNGKADEIPLTADTQDGTLISYLMGAYAYPPVGANNGVQGLITLNGDKVVTPVTTPEWREGLKYIASLYKDGLIDQGAFTQNAAALQAQGNDPKAVRIGSASMLHPYIFVQSDSKDGRDKQYDAVPPLTGPNGKSYAGEQYLPTLNYTFMLTNKASKEAQVAAIKMLDWIFSDEGQIITNNGPEGVGWTKPAPGEVALDKNTKPLYKPVQNAPKNISWGALAQYHNVLAFRNAQVTPLDIYTGAGYERRLFQATQEYDKHGDRAQVFPQAVVWPDPSLSGELATLQTNLNNYVTQNQLAFITGSKNLDTDWDAYVKGLDSTGMPRFLEINQQAYDKYKSGSK</sequence>
<dbReference type="PANTHER" id="PTHR43649">
    <property type="entry name" value="ARABINOSE-BINDING PROTEIN-RELATED"/>
    <property type="match status" value="1"/>
</dbReference>
<evidence type="ECO:0000256" key="1">
    <source>
        <dbReference type="SAM" id="SignalP"/>
    </source>
</evidence>
<dbReference type="SUPFAM" id="SSF53850">
    <property type="entry name" value="Periplasmic binding protein-like II"/>
    <property type="match status" value="1"/>
</dbReference>
<dbReference type="PANTHER" id="PTHR43649:SF12">
    <property type="entry name" value="DIACETYLCHITOBIOSE BINDING PROTEIN DASA"/>
    <property type="match status" value="1"/>
</dbReference>
<dbReference type="RefSeq" id="WP_343971763.1">
    <property type="nucleotide sequence ID" value="NZ_BAAAHK010000008.1"/>
</dbReference>
<protein>
    <submittedName>
        <fullName evidence="2">ABC transporter substrate-binding protein</fullName>
    </submittedName>
</protein>
<organism evidence="2 3">
    <name type="scientific">Kribbella koreensis</name>
    <dbReference type="NCBI Taxonomy" id="57909"/>
    <lineage>
        <taxon>Bacteria</taxon>
        <taxon>Bacillati</taxon>
        <taxon>Actinomycetota</taxon>
        <taxon>Actinomycetes</taxon>
        <taxon>Propionibacteriales</taxon>
        <taxon>Kribbellaceae</taxon>
        <taxon>Kribbella</taxon>
    </lineage>
</organism>
<feature type="signal peptide" evidence="1">
    <location>
        <begin position="1"/>
        <end position="24"/>
    </location>
</feature>
<name>A0ABN1QMP8_9ACTN</name>
<evidence type="ECO:0000313" key="3">
    <source>
        <dbReference type="Proteomes" id="UP001500542"/>
    </source>
</evidence>
<dbReference type="Gene3D" id="3.40.190.10">
    <property type="entry name" value="Periplasmic binding protein-like II"/>
    <property type="match status" value="2"/>
</dbReference>
<gene>
    <name evidence="2" type="ORF">GCM10009554_39430</name>
</gene>
<accession>A0ABN1QMP8</accession>
<feature type="chain" id="PRO_5045396314" evidence="1">
    <location>
        <begin position="25"/>
        <end position="553"/>
    </location>
</feature>
<keyword evidence="3" id="KW-1185">Reference proteome</keyword>
<evidence type="ECO:0000313" key="2">
    <source>
        <dbReference type="EMBL" id="GAA0944929.1"/>
    </source>
</evidence>
<dbReference type="PROSITE" id="PS51257">
    <property type="entry name" value="PROKAR_LIPOPROTEIN"/>
    <property type="match status" value="1"/>
</dbReference>
<dbReference type="EMBL" id="BAAAHK010000008">
    <property type="protein sequence ID" value="GAA0944929.1"/>
    <property type="molecule type" value="Genomic_DNA"/>
</dbReference>
<proteinExistence type="predicted"/>
<comment type="caution">
    <text evidence="2">The sequence shown here is derived from an EMBL/GenBank/DDBJ whole genome shotgun (WGS) entry which is preliminary data.</text>
</comment>
<reference evidence="2 3" key="1">
    <citation type="journal article" date="2019" name="Int. J. Syst. Evol. Microbiol.">
        <title>The Global Catalogue of Microorganisms (GCM) 10K type strain sequencing project: providing services to taxonomists for standard genome sequencing and annotation.</title>
        <authorList>
            <consortium name="The Broad Institute Genomics Platform"/>
            <consortium name="The Broad Institute Genome Sequencing Center for Infectious Disease"/>
            <person name="Wu L."/>
            <person name="Ma J."/>
        </authorList>
    </citation>
    <scope>NUCLEOTIDE SEQUENCE [LARGE SCALE GENOMIC DNA]</scope>
    <source>
        <strain evidence="2 3">JCM 10977</strain>
    </source>
</reference>
<keyword evidence="1" id="KW-0732">Signal</keyword>